<sequence length="1102" mass="124540">MEELERLSVIAKITAEFRNHLDIDSPDLAEFAIFLAESSKNQLEFHNKLLQNGAAITSQFSDHLFNIIQNLAPNKSASDRIAKKKNLDLATSAVTGSFPALSVKNSELNRPELLPPEVRLEGEISRRALELLQREEGYKESSSNSSRDGKISRNPKLTKFGIYRGTVSKIMDYGIFITFQTSEGQKQGLAHISDIKKERNKDIVNLFRRGDSVWVKVLTIAGNKISLSMKDVDQVSGYDLAPKLITDEKITNSQPITGVRPDEPFLNENEGPIAYDSRKRRLQTDLELWEQKQLCASGMVKRTEDMVQGDFEEKLQVEIELVEQEPTFLKGQTIRAGVELSPIRIVANPDGSMSRAISTSAILSKERKQLKLAQEEALLESIPKDMSRPWEDPNPEAGERTIAQALKGISHSSSDQPEWKQMYLGKSVYCGKKSTQSIAKQRESLPIYKLRNDLLAAIKDNQILVVIGETGSGKTTQIPHYMAEAGYCKHGMVGITQPRRVAAISVAKRVAEEFGCRLGEEVGYAIRFEDCTSKDTIIKFMTDGMLLREALADPNLSKYSMIMLDEAHERTIATDVLFSLLKECTKNRKDFKLIVTSATLEAEKFSAYFFNSNIFSIPGRTFPVEILHAKEQDSDYIEASIVTVLNIHLNEHAGDILLFLTGQEDIDTACRTLHERMKKLESMSPPPLIILPVYSALPSEMQSVIFEPAPPGCRKCVVATNIAEASLTIDGIFFVIDPGFSKIKKYNPRTGMDALVIVPISQANAKQRSGRAGRTGPGKCYRLYTEHAYHTEMLPTPIPEIQRTNLANVVLLLKAMGINDFINFDFMDKPPVETLIDALDNLYHLGALDDDGLLTRLGRKMAEFPMEPNLSKMLLTSVDLKCSDEIITIVSMLSVQNIFYRPQDKQALSDQKKHKFNQPEGDHITYLQVYRSWSNNRFSTLWCHENFIQGRALKRAQDVRKQLISIMDRYRLDITSAGTDYGRICKAICAGYFGHAAKRDAQEGYKTLQDNQQVYIHPSSALYNRNPEYIVYHELVLTTKEYMRDSTLIKPEWLVELAPTLYKTADLNRISKAKAREKIEPLYNKFEEKDMWRISRRQGQIQ</sequence>
<keyword evidence="8" id="KW-0539">Nucleus</keyword>
<evidence type="ECO:0000313" key="14">
    <source>
        <dbReference type="Proteomes" id="UP000002899"/>
    </source>
</evidence>
<reference evidence="13 14" key="3">
    <citation type="journal article" date="2016" name="Sci. Rep.">
        <title>Genome-wide diversity and gene expression profiling of Babesia microti isolates identify polymorphic genes that mediate host-pathogen interactions.</title>
        <authorList>
            <person name="Silva J.C."/>
            <person name="Cornillot E."/>
            <person name="McCracken C."/>
            <person name="Usmani-Brown S."/>
            <person name="Dwivedi A."/>
            <person name="Ifeonu O.O."/>
            <person name="Crabtree J."/>
            <person name="Gotia H.T."/>
            <person name="Virji A.Z."/>
            <person name="Reynes C."/>
            <person name="Colinge J."/>
            <person name="Kumar V."/>
            <person name="Lawres L."/>
            <person name="Pazzi J.E."/>
            <person name="Pablo J.V."/>
            <person name="Hung C."/>
            <person name="Brancato J."/>
            <person name="Kumari P."/>
            <person name="Orvis J."/>
            <person name="Tretina K."/>
            <person name="Chibucos M."/>
            <person name="Ott S."/>
            <person name="Sadzewicz L."/>
            <person name="Sengamalay N."/>
            <person name="Shetty A.C."/>
            <person name="Su Q."/>
            <person name="Tallon L."/>
            <person name="Fraser C.M."/>
            <person name="Frutos R."/>
            <person name="Molina D.M."/>
            <person name="Krause P.J."/>
            <person name="Ben Mamoun C."/>
        </authorList>
    </citation>
    <scope>NUCLEOTIDE SEQUENCE [LARGE SCALE GENOMIC DNA]</scope>
    <source>
        <strain evidence="13 14">RI</strain>
    </source>
</reference>
<dbReference type="Pfam" id="PF00271">
    <property type="entry name" value="Helicase_C"/>
    <property type="match status" value="1"/>
</dbReference>
<dbReference type="SUPFAM" id="SSF50249">
    <property type="entry name" value="Nucleic acid-binding proteins"/>
    <property type="match status" value="1"/>
</dbReference>
<dbReference type="Pfam" id="PF07717">
    <property type="entry name" value="OB_NTP_bind"/>
    <property type="match status" value="1"/>
</dbReference>
<dbReference type="InterPro" id="IPR003029">
    <property type="entry name" value="S1_domain"/>
</dbReference>
<dbReference type="GeneID" id="24423252"/>
<dbReference type="CDD" id="cd05684">
    <property type="entry name" value="S1_DHX8_helicase"/>
    <property type="match status" value="1"/>
</dbReference>
<dbReference type="CDD" id="cd18791">
    <property type="entry name" value="SF2_C_RHA"/>
    <property type="match status" value="1"/>
</dbReference>
<keyword evidence="3" id="KW-0547">Nucleotide-binding</keyword>
<dbReference type="InterPro" id="IPR049621">
    <property type="entry name" value="S1_DHX8_helicase"/>
</dbReference>
<dbReference type="SMART" id="SM00487">
    <property type="entry name" value="DEXDc"/>
    <property type="match status" value="1"/>
</dbReference>
<dbReference type="EMBL" id="FO082871">
    <property type="protein sequence ID" value="SIO73221.1"/>
    <property type="molecule type" value="Genomic_DNA"/>
</dbReference>
<dbReference type="VEuPathDB" id="PiroplasmaDB:BMR1_01G00890"/>
<evidence type="ECO:0000259" key="12">
    <source>
        <dbReference type="PROSITE" id="PS51194"/>
    </source>
</evidence>
<dbReference type="Proteomes" id="UP000002899">
    <property type="component" value="Chromosome I"/>
</dbReference>
<keyword evidence="2" id="KW-0507">mRNA processing</keyword>
<evidence type="ECO:0000256" key="6">
    <source>
        <dbReference type="ARBA" id="ARBA00022840"/>
    </source>
</evidence>
<reference evidence="13 14" key="1">
    <citation type="journal article" date="2012" name="Nucleic Acids Res.">
        <title>Sequencing of the smallest Apicomplexan genome from the human pathogen Babesia microti.</title>
        <authorList>
            <person name="Cornillot E."/>
            <person name="Hadj-Kaddour K."/>
            <person name="Dassouli A."/>
            <person name="Noel B."/>
            <person name="Ranwez V."/>
            <person name="Vacherie B."/>
            <person name="Augagneur Y."/>
            <person name="Bres V."/>
            <person name="Duclos A."/>
            <person name="Randazzo S."/>
            <person name="Carcy B."/>
            <person name="Debierre-Grockiego F."/>
            <person name="Delbecq S."/>
            <person name="Moubri-Menage K."/>
            <person name="Shams-Eldin H."/>
            <person name="Usmani-Brown S."/>
            <person name="Bringaud F."/>
            <person name="Wincker P."/>
            <person name="Vivares C.P."/>
            <person name="Schwarz R.T."/>
            <person name="Schetters T.P."/>
            <person name="Krause P.J."/>
            <person name="Gorenflot A."/>
            <person name="Berry V."/>
            <person name="Barbe V."/>
            <person name="Ben Mamoun C."/>
        </authorList>
    </citation>
    <scope>NUCLEOTIDE SEQUENCE [LARGE SCALE GENOMIC DNA]</scope>
    <source>
        <strain evidence="13 14">RI</strain>
    </source>
</reference>
<evidence type="ECO:0000256" key="1">
    <source>
        <dbReference type="ARBA" id="ARBA00012552"/>
    </source>
</evidence>
<dbReference type="InterPro" id="IPR027417">
    <property type="entry name" value="P-loop_NTPase"/>
</dbReference>
<dbReference type="SMART" id="SM00847">
    <property type="entry name" value="HA2"/>
    <property type="match status" value="1"/>
</dbReference>
<evidence type="ECO:0000256" key="7">
    <source>
        <dbReference type="ARBA" id="ARBA00023187"/>
    </source>
</evidence>
<evidence type="ECO:0000256" key="8">
    <source>
        <dbReference type="ARBA" id="ARBA00023242"/>
    </source>
</evidence>
<dbReference type="RefSeq" id="XP_021337329.1">
    <property type="nucleotide sequence ID" value="XM_021481828.1"/>
</dbReference>
<dbReference type="FunFam" id="1.20.120.1080:FF:000001">
    <property type="entry name" value="Pre-mRNA-splicing factor ATP-dependent RNA helicase"/>
    <property type="match status" value="1"/>
</dbReference>
<gene>
    <name evidence="13" type="ORF">BMR1_01G00890</name>
</gene>
<evidence type="ECO:0000256" key="3">
    <source>
        <dbReference type="ARBA" id="ARBA00022741"/>
    </source>
</evidence>
<keyword evidence="14" id="KW-1185">Reference proteome</keyword>
<dbReference type="SUPFAM" id="SSF52540">
    <property type="entry name" value="P-loop containing nucleoside triphosphate hydrolases"/>
    <property type="match status" value="1"/>
</dbReference>
<reference evidence="13 14" key="2">
    <citation type="journal article" date="2013" name="PLoS ONE">
        <title>Whole genome mapping and re-organization of the nuclear and mitochondrial genomes of Babesia microti isolates.</title>
        <authorList>
            <person name="Cornillot E."/>
            <person name="Dassouli A."/>
            <person name="Garg A."/>
            <person name="Pachikara N."/>
            <person name="Randazzo S."/>
            <person name="Depoix D."/>
            <person name="Carcy B."/>
            <person name="Delbecq S."/>
            <person name="Frutos R."/>
            <person name="Silva J.C."/>
            <person name="Sutton R."/>
            <person name="Krause P.J."/>
            <person name="Mamoun C.B."/>
        </authorList>
    </citation>
    <scope>NUCLEOTIDE SEQUENCE [LARGE SCALE GENOMIC DNA]</scope>
    <source>
        <strain evidence="13 14">RI</strain>
    </source>
</reference>
<dbReference type="GO" id="GO:0071013">
    <property type="term" value="C:catalytic step 2 spliceosome"/>
    <property type="evidence" value="ECO:0007669"/>
    <property type="project" value="TreeGrafter"/>
</dbReference>
<evidence type="ECO:0000256" key="9">
    <source>
        <dbReference type="ARBA" id="ARBA00047984"/>
    </source>
</evidence>
<dbReference type="FunFam" id="3.40.50.300:FF:000191">
    <property type="entry name" value="Pre-mRNA-splicing factor ATP-dependent RNA helicase"/>
    <property type="match status" value="1"/>
</dbReference>
<dbReference type="KEGG" id="bmic:BMR1_01G00890"/>
<feature type="domain" description="S1 motif" evidence="10">
    <location>
        <begin position="160"/>
        <end position="230"/>
    </location>
</feature>
<dbReference type="PROSITE" id="PS51192">
    <property type="entry name" value="HELICASE_ATP_BIND_1"/>
    <property type="match status" value="1"/>
</dbReference>
<name>A0A1N6LWG6_BABMR</name>
<dbReference type="PANTHER" id="PTHR18934">
    <property type="entry name" value="ATP-DEPENDENT RNA HELICASE"/>
    <property type="match status" value="1"/>
</dbReference>
<dbReference type="InterPro" id="IPR012340">
    <property type="entry name" value="NA-bd_OB-fold"/>
</dbReference>
<dbReference type="FunFam" id="3.40.50.300:FF:000007">
    <property type="entry name" value="Pre-mRNA-splicing factor ATP-dependent RNA helicase"/>
    <property type="match status" value="1"/>
</dbReference>
<evidence type="ECO:0000256" key="5">
    <source>
        <dbReference type="ARBA" id="ARBA00022806"/>
    </source>
</evidence>
<organism evidence="13 14">
    <name type="scientific">Babesia microti (strain RI)</name>
    <dbReference type="NCBI Taxonomy" id="1133968"/>
    <lineage>
        <taxon>Eukaryota</taxon>
        <taxon>Sar</taxon>
        <taxon>Alveolata</taxon>
        <taxon>Apicomplexa</taxon>
        <taxon>Aconoidasida</taxon>
        <taxon>Piroplasmida</taxon>
        <taxon>Babesiidae</taxon>
        <taxon>Babesia</taxon>
    </lineage>
</organism>
<feature type="domain" description="Helicase ATP-binding" evidence="11">
    <location>
        <begin position="455"/>
        <end position="618"/>
    </location>
</feature>
<dbReference type="GO" id="GO:0003724">
    <property type="term" value="F:RNA helicase activity"/>
    <property type="evidence" value="ECO:0007669"/>
    <property type="project" value="UniProtKB-EC"/>
</dbReference>
<dbReference type="Gene3D" id="2.40.50.140">
    <property type="entry name" value="Nucleic acid-binding proteins"/>
    <property type="match status" value="1"/>
</dbReference>
<evidence type="ECO:0000259" key="11">
    <source>
        <dbReference type="PROSITE" id="PS51192"/>
    </source>
</evidence>
<evidence type="ECO:0000256" key="2">
    <source>
        <dbReference type="ARBA" id="ARBA00022664"/>
    </source>
</evidence>
<dbReference type="PROSITE" id="PS50126">
    <property type="entry name" value="S1"/>
    <property type="match status" value="1"/>
</dbReference>
<dbReference type="SMART" id="SM00316">
    <property type="entry name" value="S1"/>
    <property type="match status" value="1"/>
</dbReference>
<dbReference type="PANTHER" id="PTHR18934:SF85">
    <property type="entry name" value="ATP-DEPENDENT RNA HELICASE DHX8"/>
    <property type="match status" value="1"/>
</dbReference>
<dbReference type="EC" id="3.6.4.13" evidence="1"/>
<dbReference type="SMART" id="SM00490">
    <property type="entry name" value="HELICc"/>
    <property type="match status" value="1"/>
</dbReference>
<dbReference type="AlphaFoldDB" id="A0A1N6LWG6"/>
<dbReference type="Pfam" id="PF04408">
    <property type="entry name" value="WHD_HA2"/>
    <property type="match status" value="1"/>
</dbReference>
<dbReference type="Gene3D" id="3.40.50.300">
    <property type="entry name" value="P-loop containing nucleotide triphosphate hydrolases"/>
    <property type="match status" value="2"/>
</dbReference>
<dbReference type="InterPro" id="IPR001650">
    <property type="entry name" value="Helicase_C-like"/>
</dbReference>
<dbReference type="InterPro" id="IPR011545">
    <property type="entry name" value="DEAD/DEAH_box_helicase_dom"/>
</dbReference>
<dbReference type="GO" id="GO:0003723">
    <property type="term" value="F:RNA binding"/>
    <property type="evidence" value="ECO:0007669"/>
    <property type="project" value="TreeGrafter"/>
</dbReference>
<dbReference type="InterPro" id="IPR048333">
    <property type="entry name" value="HA2_WH"/>
</dbReference>
<proteinExistence type="predicted"/>
<keyword evidence="6" id="KW-0067">ATP-binding</keyword>
<dbReference type="Pfam" id="PF00270">
    <property type="entry name" value="DEAD"/>
    <property type="match status" value="1"/>
</dbReference>
<accession>A0A1N6LWG6</accession>
<dbReference type="PROSITE" id="PS00690">
    <property type="entry name" value="DEAH_ATP_HELICASE"/>
    <property type="match status" value="1"/>
</dbReference>
<dbReference type="InterPro" id="IPR007502">
    <property type="entry name" value="Helicase-assoc_dom"/>
</dbReference>
<dbReference type="GO" id="GO:0000390">
    <property type="term" value="P:spliceosomal complex disassembly"/>
    <property type="evidence" value="ECO:0007669"/>
    <property type="project" value="TreeGrafter"/>
</dbReference>
<keyword evidence="5 13" id="KW-0347">Helicase</keyword>
<evidence type="ECO:0000256" key="4">
    <source>
        <dbReference type="ARBA" id="ARBA00022801"/>
    </source>
</evidence>
<feature type="domain" description="Helicase C-terminal" evidence="12">
    <location>
        <begin position="640"/>
        <end position="817"/>
    </location>
</feature>
<keyword evidence="7" id="KW-0508">mRNA splicing</keyword>
<dbReference type="GO" id="GO:0016887">
    <property type="term" value="F:ATP hydrolysis activity"/>
    <property type="evidence" value="ECO:0007669"/>
    <property type="project" value="RHEA"/>
</dbReference>
<dbReference type="InterPro" id="IPR002464">
    <property type="entry name" value="DNA/RNA_helicase_DEAH_CS"/>
</dbReference>
<dbReference type="Gene3D" id="1.20.120.1080">
    <property type="match status" value="1"/>
</dbReference>
<dbReference type="GO" id="GO:0005524">
    <property type="term" value="F:ATP binding"/>
    <property type="evidence" value="ECO:0007669"/>
    <property type="project" value="UniProtKB-KW"/>
</dbReference>
<dbReference type="PROSITE" id="PS51194">
    <property type="entry name" value="HELICASE_CTER"/>
    <property type="match status" value="1"/>
</dbReference>
<dbReference type="OrthoDB" id="10253254at2759"/>
<dbReference type="InterPro" id="IPR011709">
    <property type="entry name" value="DEAD-box_helicase_OB_fold"/>
</dbReference>
<dbReference type="InterPro" id="IPR014001">
    <property type="entry name" value="Helicase_ATP-bd"/>
</dbReference>
<evidence type="ECO:0000259" key="10">
    <source>
        <dbReference type="PROSITE" id="PS50126"/>
    </source>
</evidence>
<dbReference type="Pfam" id="PF21010">
    <property type="entry name" value="HA2_C"/>
    <property type="match status" value="1"/>
</dbReference>
<comment type="catalytic activity">
    <reaction evidence="9">
        <text>ATP + H2O = ADP + phosphate + H(+)</text>
        <dbReference type="Rhea" id="RHEA:13065"/>
        <dbReference type="ChEBI" id="CHEBI:15377"/>
        <dbReference type="ChEBI" id="CHEBI:15378"/>
        <dbReference type="ChEBI" id="CHEBI:30616"/>
        <dbReference type="ChEBI" id="CHEBI:43474"/>
        <dbReference type="ChEBI" id="CHEBI:456216"/>
        <dbReference type="EC" id="3.6.4.13"/>
    </reaction>
</comment>
<protein>
    <recommendedName>
        <fullName evidence="1">RNA helicase</fullName>
        <ecNumber evidence="1">3.6.4.13</ecNumber>
    </recommendedName>
</protein>
<keyword evidence="4 13" id="KW-0378">Hydrolase</keyword>
<evidence type="ECO:0000313" key="13">
    <source>
        <dbReference type="EMBL" id="SIO73221.1"/>
    </source>
</evidence>